<keyword evidence="1" id="KW-0472">Membrane</keyword>
<feature type="transmembrane region" description="Helical" evidence="1">
    <location>
        <begin position="131"/>
        <end position="153"/>
    </location>
</feature>
<comment type="caution">
    <text evidence="2">The sequence shown here is derived from an EMBL/GenBank/DDBJ whole genome shotgun (WGS) entry which is preliminary data.</text>
</comment>
<keyword evidence="1" id="KW-0812">Transmembrane</keyword>
<evidence type="ECO:0000313" key="3">
    <source>
        <dbReference type="Proteomes" id="UP000278475"/>
    </source>
</evidence>
<proteinExistence type="predicted"/>
<keyword evidence="1" id="KW-1133">Transmembrane helix</keyword>
<dbReference type="AlphaFoldDB" id="A0A497ES16"/>
<reference evidence="2 3" key="1">
    <citation type="submission" date="2018-06" db="EMBL/GenBank/DDBJ databases">
        <title>Extensive metabolic versatility and redundancy in microbially diverse, dynamic hydrothermal sediments.</title>
        <authorList>
            <person name="Dombrowski N."/>
            <person name="Teske A."/>
            <person name="Baker B.J."/>
        </authorList>
    </citation>
    <scope>NUCLEOTIDE SEQUENCE [LARGE SCALE GENOMIC DNA]</scope>
    <source>
        <strain evidence="2">B66_G16</strain>
    </source>
</reference>
<feature type="transmembrane region" description="Helical" evidence="1">
    <location>
        <begin position="73"/>
        <end position="92"/>
    </location>
</feature>
<gene>
    <name evidence="2" type="ORF">DRJ31_03190</name>
</gene>
<feature type="transmembrane region" description="Helical" evidence="1">
    <location>
        <begin position="98"/>
        <end position="119"/>
    </location>
</feature>
<feature type="transmembrane region" description="Helical" evidence="1">
    <location>
        <begin position="7"/>
        <end position="25"/>
    </location>
</feature>
<name>A0A497ES16_9CREN</name>
<sequence length="156" mass="17710">MNKKVEALILIWLFTNLIQFTVIPHEFGHLLMATALNCDIYSTKLVQPHFYYFFILIEGKFLSKCSNPTSDALVALGGLLITLFIIIILFSLPYPFHYFGLMALGLELAGIFQDTLIFVESFYPSVLIARTIASSVTFIGLFLYFLGALLFVMKYE</sequence>
<dbReference type="Proteomes" id="UP000278475">
    <property type="component" value="Unassembled WGS sequence"/>
</dbReference>
<dbReference type="EMBL" id="QMQV01000018">
    <property type="protein sequence ID" value="RLE49916.1"/>
    <property type="molecule type" value="Genomic_DNA"/>
</dbReference>
<evidence type="ECO:0000256" key="1">
    <source>
        <dbReference type="SAM" id="Phobius"/>
    </source>
</evidence>
<evidence type="ECO:0000313" key="2">
    <source>
        <dbReference type="EMBL" id="RLE49916.1"/>
    </source>
</evidence>
<organism evidence="2 3">
    <name type="scientific">Thermoproteota archaeon</name>
    <dbReference type="NCBI Taxonomy" id="2056631"/>
    <lineage>
        <taxon>Archaea</taxon>
        <taxon>Thermoproteota</taxon>
    </lineage>
</organism>
<protein>
    <submittedName>
        <fullName evidence="2">Uncharacterized protein</fullName>
    </submittedName>
</protein>
<accession>A0A497ES16</accession>